<dbReference type="Pfam" id="PF00931">
    <property type="entry name" value="NB-ARC"/>
    <property type="match status" value="1"/>
</dbReference>
<dbReference type="InterPro" id="IPR027417">
    <property type="entry name" value="P-loop_NTPase"/>
</dbReference>
<dbReference type="SUPFAM" id="SSF52540">
    <property type="entry name" value="P-loop containing nucleoside triphosphate hydrolases"/>
    <property type="match status" value="2"/>
</dbReference>
<dbReference type="PRINTS" id="PR00364">
    <property type="entry name" value="DISEASERSIST"/>
</dbReference>
<dbReference type="SUPFAM" id="SSF52200">
    <property type="entry name" value="Toll/Interleukin receptor TIR domain"/>
    <property type="match status" value="3"/>
</dbReference>
<dbReference type="Gene3D" id="3.40.50.300">
    <property type="entry name" value="P-loop containing nucleotide triphosphate hydrolases"/>
    <property type="match status" value="1"/>
</dbReference>
<gene>
    <name evidence="4" type="ORF">FNV43_RR10056</name>
</gene>
<dbReference type="GO" id="GO:0007165">
    <property type="term" value="P:signal transduction"/>
    <property type="evidence" value="ECO:0007669"/>
    <property type="project" value="InterPro"/>
</dbReference>
<sequence>MALPVTWSNFTGVVSPYFCLSQQHNWKKSPPSPPIFLTRKYDVFLSSRGEDTRNNLTGHLSLALCKIGLFNIFKDDYALDKGKDIGPESLNAIEDLHFAVVVLSENYADSHWCLKNLKGRFGEAMAKQENDQRFSSDEVESWRKALTKVANQSGEPVRKDEKDEAIFMEKFVGTISRELGASIKTIVGLFGMTSRLKKLDSYVCESGDDNVCFIGIHGMGGTGKSALVEAYYNRISRNFDGSSFLPKVREVKGEWSCGIAKATSSRHFIFDNTEPPDEYMELSKQVVEYANHLPLAIIVFGSLLHGKTTREWISALRRLREYPAKEIIEKLKLSFDDLGEIDGLISLDIVCFFKEQEENNVKSILDSCGFEPEFGINNLVAKSMLSSQEDRKLWMHDKLQEMGQQISRGNEAEGPSKLWNEEGFNRILLDKTCGTSSTPKLDYLSNNLRLLEWNRFPFKEFPPTFRPDKLVKLKLTKSNLQRLFCNKHIKFILSDCLQLAEIHSEIDQERSITITIDIGDLNSLRKLDVKRSGITHLPSSLKNPFAVLPPSIGGVSHLKFLHLEYCKRLTSLGPELSSVLELVNVNYCYSLKSFLDPLKASAFNCSAVCVDCFELVKRQDSVFTASTALDRHFEDYRSRERKFEIVLPGSKLPARLVFGLPTVEARITWLTYVPLEFSISDLENFSRHVEFAFRDKTLAGNDQFKSPPRRKKYDVFLSYCWRDTGLTFTSHLYGALRRKGISYTYIDHKELEDGKNTESQLMNAIENSDYAIIVLSENYANSTWCLKEVAQIVDCMGGSGRIRTIFYHLNSDHARDLTSAEVEKQQNSCFWQDLKKHAQDPSHSEDLISSWKNALVTVAFQYDLLVEKKHTKVYRGLHCRAIKKLETLEGLFGIPSRISQIESRVLRSSTDICFIGIHGMGGIVKSTLATAYFHEVRADFDGRSFLSNVKEACERKENGIVGLQKQLLSDILGENGGSFSEIGHVDGGKNMIKSRLCNIKVLIVLDDVSKLEQLDAIAGSHEKKNGLDHDELDKWFGPGSRIIVTTRYKDLLSEKYEKYEVERLNFSEALELFSLKSFGSNEPPDEYKELSERAVHCAEYLPLALNVFASLLRNKKNLNEWKGALTRLENYPAKEIVEKLKISYDALDATGQRIFLDIACFFKGHDRDDIIPILNGCGFNSKDGIDYLVGRSLLEIRHGKILWMRDLLQQMGRDIVRRESSKPGGRPSRIWDVNEFMRILGKKTGLEKVEAIVVNFEKESRISRFVALSNMEDLRLLKILGSFSFQAETGGSSPTLDSLSNDLKFLEWNGFPFKEFPACFEPYGLVELKLIESNLQQLWNNYIELPNLKVIDLRDSKYFRTFKDFSVVPNLERLILEGCIKLLEIDPSITLLGRLTILNLKNCTSLEKLPPSIKGLNSLTSLNLNGCRKLFQIPEDIGDLQNLKELDVRDSGMDPALSKTKYYHVFLSFRDKSHAFTAHLRRALSRKGIFYAFNEECELERGVDIFQGLMVAIQRSQISVVVLSENYASSRWCLRELCKIAECMDTSGLVVVPIFYHVNPSDVRKLDGSFRDAFIYHEHYRQHDFEEVETWKDALKRAGNLPGWTLQDM</sequence>
<dbReference type="PANTHER" id="PTHR11017">
    <property type="entry name" value="LEUCINE-RICH REPEAT-CONTAINING PROTEIN"/>
    <property type="match status" value="1"/>
</dbReference>
<comment type="caution">
    <text evidence="4">The sequence shown here is derived from an EMBL/GenBank/DDBJ whole genome shotgun (WGS) entry which is preliminary data.</text>
</comment>
<feature type="domain" description="TIR" evidence="3">
    <location>
        <begin position="1461"/>
        <end position="1609"/>
    </location>
</feature>
<dbReference type="PROSITE" id="PS50104">
    <property type="entry name" value="TIR"/>
    <property type="match status" value="3"/>
</dbReference>
<keyword evidence="5" id="KW-1185">Reference proteome</keyword>
<dbReference type="GO" id="GO:0006952">
    <property type="term" value="P:defense response"/>
    <property type="evidence" value="ECO:0007669"/>
    <property type="project" value="InterPro"/>
</dbReference>
<accession>A0A8K0HBX3</accession>
<dbReference type="Proteomes" id="UP000796880">
    <property type="component" value="Unassembled WGS sequence"/>
</dbReference>
<dbReference type="EMBL" id="VOIH02000004">
    <property type="protein sequence ID" value="KAF3449328.1"/>
    <property type="molecule type" value="Genomic_DNA"/>
</dbReference>
<dbReference type="Gene3D" id="1.10.8.430">
    <property type="entry name" value="Helical domain of apoptotic protease-activating factors"/>
    <property type="match status" value="2"/>
</dbReference>
<dbReference type="Gene3D" id="3.40.50.10140">
    <property type="entry name" value="Toll/interleukin-1 receptor homology (TIR) domain"/>
    <property type="match status" value="4"/>
</dbReference>
<dbReference type="Pfam" id="PF01582">
    <property type="entry name" value="TIR"/>
    <property type="match status" value="3"/>
</dbReference>
<dbReference type="InterPro" id="IPR000157">
    <property type="entry name" value="TIR_dom"/>
</dbReference>
<evidence type="ECO:0000256" key="1">
    <source>
        <dbReference type="ARBA" id="ARBA00022614"/>
    </source>
</evidence>
<dbReference type="SUPFAM" id="SSF52058">
    <property type="entry name" value="L domain-like"/>
    <property type="match status" value="2"/>
</dbReference>
<feature type="domain" description="TIR" evidence="3">
    <location>
        <begin position="39"/>
        <end position="179"/>
    </location>
</feature>
<evidence type="ECO:0000259" key="3">
    <source>
        <dbReference type="PROSITE" id="PS50104"/>
    </source>
</evidence>
<dbReference type="InterPro" id="IPR002182">
    <property type="entry name" value="NB-ARC"/>
</dbReference>
<dbReference type="GO" id="GO:0043531">
    <property type="term" value="F:ADP binding"/>
    <property type="evidence" value="ECO:0007669"/>
    <property type="project" value="InterPro"/>
</dbReference>
<dbReference type="InterPro" id="IPR035897">
    <property type="entry name" value="Toll_tir_struct_dom_sf"/>
</dbReference>
<dbReference type="Pfam" id="PF23282">
    <property type="entry name" value="WHD_ROQ1"/>
    <property type="match status" value="2"/>
</dbReference>
<dbReference type="SMART" id="SM00255">
    <property type="entry name" value="TIR"/>
    <property type="match status" value="3"/>
</dbReference>
<reference evidence="4" key="1">
    <citation type="submission" date="2020-03" db="EMBL/GenBank/DDBJ databases">
        <title>A high-quality chromosome-level genome assembly of a woody plant with both climbing and erect habits, Rhamnella rubrinervis.</title>
        <authorList>
            <person name="Lu Z."/>
            <person name="Yang Y."/>
            <person name="Zhu X."/>
            <person name="Sun Y."/>
        </authorList>
    </citation>
    <scope>NUCLEOTIDE SEQUENCE</scope>
    <source>
        <strain evidence="4">BYM</strain>
        <tissue evidence="4">Leaf</tissue>
    </source>
</reference>
<evidence type="ECO:0000256" key="2">
    <source>
        <dbReference type="ARBA" id="ARBA00022737"/>
    </source>
</evidence>
<keyword evidence="1" id="KW-0433">Leucine-rich repeat</keyword>
<proteinExistence type="predicted"/>
<organism evidence="4 5">
    <name type="scientific">Rhamnella rubrinervis</name>
    <dbReference type="NCBI Taxonomy" id="2594499"/>
    <lineage>
        <taxon>Eukaryota</taxon>
        <taxon>Viridiplantae</taxon>
        <taxon>Streptophyta</taxon>
        <taxon>Embryophyta</taxon>
        <taxon>Tracheophyta</taxon>
        <taxon>Spermatophyta</taxon>
        <taxon>Magnoliopsida</taxon>
        <taxon>eudicotyledons</taxon>
        <taxon>Gunneridae</taxon>
        <taxon>Pentapetalae</taxon>
        <taxon>rosids</taxon>
        <taxon>fabids</taxon>
        <taxon>Rosales</taxon>
        <taxon>Rhamnaceae</taxon>
        <taxon>rhamnoid group</taxon>
        <taxon>Rhamneae</taxon>
        <taxon>Rhamnella</taxon>
    </lineage>
</organism>
<dbReference type="Gene3D" id="3.80.10.10">
    <property type="entry name" value="Ribonuclease Inhibitor"/>
    <property type="match status" value="2"/>
</dbReference>
<keyword evidence="2" id="KW-0677">Repeat</keyword>
<dbReference type="InterPro" id="IPR032675">
    <property type="entry name" value="LRR_dom_sf"/>
</dbReference>
<evidence type="ECO:0000313" key="4">
    <source>
        <dbReference type="EMBL" id="KAF3449328.1"/>
    </source>
</evidence>
<dbReference type="InterPro" id="IPR042197">
    <property type="entry name" value="Apaf_helical"/>
</dbReference>
<protein>
    <recommendedName>
        <fullName evidence="3">TIR domain-containing protein</fullName>
    </recommendedName>
</protein>
<dbReference type="InterPro" id="IPR044974">
    <property type="entry name" value="Disease_R_plants"/>
</dbReference>
<dbReference type="InterPro" id="IPR058192">
    <property type="entry name" value="WHD_ROQ1-like"/>
</dbReference>
<dbReference type="PANTHER" id="PTHR11017:SF559">
    <property type="entry name" value="DISEASE RESISTANCE PROTEIN CHL1"/>
    <property type="match status" value="1"/>
</dbReference>
<feature type="domain" description="TIR" evidence="3">
    <location>
        <begin position="711"/>
        <end position="838"/>
    </location>
</feature>
<dbReference type="OrthoDB" id="20872at2759"/>
<name>A0A8K0HBX3_9ROSA</name>
<evidence type="ECO:0000313" key="5">
    <source>
        <dbReference type="Proteomes" id="UP000796880"/>
    </source>
</evidence>